<protein>
    <submittedName>
        <fullName evidence="1">Uncharacterized protein</fullName>
    </submittedName>
</protein>
<name>A0A1G7N772_9SPHI</name>
<keyword evidence="2" id="KW-1185">Reference proteome</keyword>
<sequence>MKVFIVTPILFWLFVMRSFAQVNALNIPAIHQLVSYSKSENSLQNDARSKQAVVNTNEAGNKTLLTKLKNTYRTLQQRYNTLGTAISAANIGIQATPMVNRIISNQEQLYQLANSNPAIIPLAYQTEIEFVDKAHSLVNYLIGLSASIGDVNQMKLSDRKILFDFILSELSNIQDLSGNLVNSVAYTNRSALLRSLNPMQNYIDQDKAIVGDIITNAKYLKQ</sequence>
<dbReference type="Proteomes" id="UP000199072">
    <property type="component" value="Unassembled WGS sequence"/>
</dbReference>
<dbReference type="EMBL" id="FNAI01000025">
    <property type="protein sequence ID" value="SDF69905.1"/>
    <property type="molecule type" value="Genomic_DNA"/>
</dbReference>
<dbReference type="AlphaFoldDB" id="A0A1G7N772"/>
<gene>
    <name evidence="1" type="ORF">SAMN05216464_12513</name>
</gene>
<reference evidence="1 2" key="1">
    <citation type="submission" date="2016-10" db="EMBL/GenBank/DDBJ databases">
        <authorList>
            <person name="de Groot N.N."/>
        </authorList>
    </citation>
    <scope>NUCLEOTIDE SEQUENCE [LARGE SCALE GENOMIC DNA]</scope>
    <source>
        <strain evidence="1 2">47C3B</strain>
    </source>
</reference>
<evidence type="ECO:0000313" key="2">
    <source>
        <dbReference type="Proteomes" id="UP000199072"/>
    </source>
</evidence>
<evidence type="ECO:0000313" key="1">
    <source>
        <dbReference type="EMBL" id="SDF69905.1"/>
    </source>
</evidence>
<dbReference type="STRING" id="1391627.SAMN05216464_12513"/>
<dbReference type="OrthoDB" id="822368at2"/>
<accession>A0A1G7N772</accession>
<proteinExistence type="predicted"/>
<organism evidence="1 2">
    <name type="scientific">Mucilaginibacter pineti</name>
    <dbReference type="NCBI Taxonomy" id="1391627"/>
    <lineage>
        <taxon>Bacteria</taxon>
        <taxon>Pseudomonadati</taxon>
        <taxon>Bacteroidota</taxon>
        <taxon>Sphingobacteriia</taxon>
        <taxon>Sphingobacteriales</taxon>
        <taxon>Sphingobacteriaceae</taxon>
        <taxon>Mucilaginibacter</taxon>
    </lineage>
</organism>